<proteinExistence type="predicted"/>
<name>A0A4Q7J475_9PSEU</name>
<accession>A0A4Q7J475</accession>
<protein>
    <submittedName>
        <fullName evidence="1">Uncharacterized protein</fullName>
    </submittedName>
</protein>
<reference evidence="1 2" key="1">
    <citation type="submission" date="2019-02" db="EMBL/GenBank/DDBJ databases">
        <title>Draft genome sequence of Amycolatopsis sp. 8-3EHSu isolated from roots of Suaeda maritima.</title>
        <authorList>
            <person name="Duangmal K."/>
            <person name="Chantavorakit T."/>
        </authorList>
    </citation>
    <scope>NUCLEOTIDE SEQUENCE [LARGE SCALE GENOMIC DNA]</scope>
    <source>
        <strain evidence="1 2">8-3EHSu</strain>
    </source>
</reference>
<gene>
    <name evidence="1" type="ORF">EWH70_23015</name>
</gene>
<dbReference type="Proteomes" id="UP000292003">
    <property type="component" value="Unassembled WGS sequence"/>
</dbReference>
<dbReference type="AlphaFoldDB" id="A0A4Q7J475"/>
<sequence length="166" mass="17561">MDGVADGVVYGDAADLVVSWQAADATSGVGTVAATLDGAEITSGTYLPLYRLPLGFHRLSVAATDLAGNRTEQTLEFATHTSTREISLLLQRFRATSRLSLPAYTRLTEQLAVVRLAEADGDDERALAECLVFQTLAADAVLVPDADVRSVLVRDAGVVAGRIEGR</sequence>
<organism evidence="1 2">
    <name type="scientific">Amycolatopsis suaedae</name>
    <dbReference type="NCBI Taxonomy" id="2510978"/>
    <lineage>
        <taxon>Bacteria</taxon>
        <taxon>Bacillati</taxon>
        <taxon>Actinomycetota</taxon>
        <taxon>Actinomycetes</taxon>
        <taxon>Pseudonocardiales</taxon>
        <taxon>Pseudonocardiaceae</taxon>
        <taxon>Amycolatopsis</taxon>
    </lineage>
</organism>
<comment type="caution">
    <text evidence="1">The sequence shown here is derived from an EMBL/GenBank/DDBJ whole genome shotgun (WGS) entry which is preliminary data.</text>
</comment>
<evidence type="ECO:0000313" key="2">
    <source>
        <dbReference type="Proteomes" id="UP000292003"/>
    </source>
</evidence>
<evidence type="ECO:0000313" key="1">
    <source>
        <dbReference type="EMBL" id="RZQ61819.1"/>
    </source>
</evidence>
<keyword evidence="2" id="KW-1185">Reference proteome</keyword>
<dbReference type="RefSeq" id="WP_130477551.1">
    <property type="nucleotide sequence ID" value="NZ_SFCC01000011.1"/>
</dbReference>
<dbReference type="OrthoDB" id="8217716at2"/>
<dbReference type="EMBL" id="SFCC01000011">
    <property type="protein sequence ID" value="RZQ61819.1"/>
    <property type="molecule type" value="Genomic_DNA"/>
</dbReference>